<sequence>MVVRRRVSAQDAVIGLMSFAFMEIRTMGHRRGPTLMEWTDGPEDYHEQIRMIADICHNFPKT</sequence>
<protein>
    <submittedName>
        <fullName evidence="1">Uncharacterized protein</fullName>
    </submittedName>
</protein>
<reference evidence="1 2" key="1">
    <citation type="submission" date="2019-10" db="EMBL/GenBank/DDBJ databases">
        <title>Whole genome shotgun sequence of Acrocarpospora pleiomorpha NBRC 16267.</title>
        <authorList>
            <person name="Ichikawa N."/>
            <person name="Kimura A."/>
            <person name="Kitahashi Y."/>
            <person name="Komaki H."/>
            <person name="Oguchi A."/>
        </authorList>
    </citation>
    <scope>NUCLEOTIDE SEQUENCE [LARGE SCALE GENOMIC DNA]</scope>
    <source>
        <strain evidence="1 2">NBRC 16267</strain>
    </source>
</reference>
<evidence type="ECO:0000313" key="2">
    <source>
        <dbReference type="Proteomes" id="UP000377595"/>
    </source>
</evidence>
<gene>
    <name evidence="1" type="ORF">Aple_092870</name>
</gene>
<comment type="caution">
    <text evidence="1">The sequence shown here is derived from an EMBL/GenBank/DDBJ whole genome shotgun (WGS) entry which is preliminary data.</text>
</comment>
<dbReference type="EMBL" id="BLAF01000085">
    <property type="protein sequence ID" value="GES26388.1"/>
    <property type="molecule type" value="Genomic_DNA"/>
</dbReference>
<evidence type="ECO:0000313" key="1">
    <source>
        <dbReference type="EMBL" id="GES26388.1"/>
    </source>
</evidence>
<proteinExistence type="predicted"/>
<keyword evidence="2" id="KW-1185">Reference proteome</keyword>
<name>A0A5M3Y5E8_9ACTN</name>
<organism evidence="1 2">
    <name type="scientific">Acrocarpospora pleiomorpha</name>
    <dbReference type="NCBI Taxonomy" id="90975"/>
    <lineage>
        <taxon>Bacteria</taxon>
        <taxon>Bacillati</taxon>
        <taxon>Actinomycetota</taxon>
        <taxon>Actinomycetes</taxon>
        <taxon>Streptosporangiales</taxon>
        <taxon>Streptosporangiaceae</taxon>
        <taxon>Acrocarpospora</taxon>
    </lineage>
</organism>
<dbReference type="Proteomes" id="UP000377595">
    <property type="component" value="Unassembled WGS sequence"/>
</dbReference>
<accession>A0A5M3Y5E8</accession>
<dbReference type="AlphaFoldDB" id="A0A5M3Y5E8"/>